<organism evidence="1 2">
    <name type="scientific">Stutzerimonas stutzeri</name>
    <name type="common">Pseudomonas stutzeri</name>
    <dbReference type="NCBI Taxonomy" id="316"/>
    <lineage>
        <taxon>Bacteria</taxon>
        <taxon>Pseudomonadati</taxon>
        <taxon>Pseudomonadota</taxon>
        <taxon>Gammaproteobacteria</taxon>
        <taxon>Pseudomonadales</taxon>
        <taxon>Pseudomonadaceae</taxon>
        <taxon>Stutzerimonas</taxon>
    </lineage>
</organism>
<dbReference type="AlphaFoldDB" id="A0AA40RND1"/>
<gene>
    <name evidence="1" type="ORF">G7024_00415</name>
</gene>
<accession>A0AA40RND1</accession>
<name>A0AA40RND1_STUST</name>
<reference evidence="1" key="1">
    <citation type="submission" date="2020-02" db="EMBL/GenBank/DDBJ databases">
        <title>Synteny-based analysis reveals conserved mechanism for high triclosan tolerance in Pseudomonas, as well as instances of horizontal transfer.</title>
        <authorList>
            <person name="Mcfarland A.G."/>
            <person name="Bertucci H.K."/>
            <person name="Litmann E."/>
            <person name="Shen J."/>
            <person name="Huttenhower C."/>
            <person name="Hartmann E.M."/>
        </authorList>
    </citation>
    <scope>NUCLEOTIDE SEQUENCE</scope>
    <source>
        <strain evidence="1">109A1</strain>
    </source>
</reference>
<dbReference type="Proteomes" id="UP001138621">
    <property type="component" value="Unassembled WGS sequence"/>
</dbReference>
<evidence type="ECO:0000313" key="1">
    <source>
        <dbReference type="EMBL" id="MBA1302856.1"/>
    </source>
</evidence>
<dbReference type="RefSeq" id="WP_181119328.1">
    <property type="nucleotide sequence ID" value="NZ_JAAMRD010000001.1"/>
</dbReference>
<dbReference type="EMBL" id="JAAMRD010000001">
    <property type="protein sequence ID" value="MBA1302856.1"/>
    <property type="molecule type" value="Genomic_DNA"/>
</dbReference>
<evidence type="ECO:0000313" key="2">
    <source>
        <dbReference type="Proteomes" id="UP001138621"/>
    </source>
</evidence>
<proteinExistence type="predicted"/>
<protein>
    <submittedName>
        <fullName evidence="1">Uncharacterized protein</fullName>
    </submittedName>
</protein>
<comment type="caution">
    <text evidence="1">The sequence shown here is derived from an EMBL/GenBank/DDBJ whole genome shotgun (WGS) entry which is preliminary data.</text>
</comment>
<sequence length="77" mass="8987">MGLLENLMNLLPELLLTAVIGFQAHLFRQVSEARREHLELRVEIAQNYPKTTDFERAMDKLESNLRAHIEALMRNRA</sequence>